<dbReference type="InterPro" id="IPR000719">
    <property type="entry name" value="Prot_kinase_dom"/>
</dbReference>
<feature type="compositionally biased region" description="Polar residues" evidence="23">
    <location>
        <begin position="997"/>
        <end position="1006"/>
    </location>
</feature>
<evidence type="ECO:0000256" key="1">
    <source>
        <dbReference type="ARBA" id="ARBA00004123"/>
    </source>
</evidence>
<dbReference type="GO" id="GO:0005154">
    <property type="term" value="F:epidermal growth factor receptor binding"/>
    <property type="evidence" value="ECO:0007669"/>
    <property type="project" value="TreeGrafter"/>
</dbReference>
<evidence type="ECO:0000256" key="21">
    <source>
        <dbReference type="ARBA" id="ARBA00023242"/>
    </source>
</evidence>
<evidence type="ECO:0000256" key="18">
    <source>
        <dbReference type="ARBA" id="ARBA00023163"/>
    </source>
</evidence>
<keyword evidence="11" id="KW-0067">ATP-binding</keyword>
<keyword evidence="12 24" id="KW-1133">Transmembrane helix</keyword>
<organism evidence="27 28">
    <name type="scientific">Eptatretus burgeri</name>
    <name type="common">Inshore hagfish</name>
    <dbReference type="NCBI Taxonomy" id="7764"/>
    <lineage>
        <taxon>Eukaryota</taxon>
        <taxon>Metazoa</taxon>
        <taxon>Chordata</taxon>
        <taxon>Craniata</taxon>
        <taxon>Vertebrata</taxon>
        <taxon>Cyclostomata</taxon>
        <taxon>Myxini</taxon>
        <taxon>Myxiniformes</taxon>
        <taxon>Myxinidae</taxon>
        <taxon>Eptatretinae</taxon>
        <taxon>Eptatretus</taxon>
    </lineage>
</organism>
<name>A0A8C4QW35_EPTBU</name>
<keyword evidence="20" id="KW-0325">Glycoprotein</keyword>
<dbReference type="GO" id="GO:0043066">
    <property type="term" value="P:negative regulation of apoptotic process"/>
    <property type="evidence" value="ECO:0007669"/>
    <property type="project" value="TreeGrafter"/>
</dbReference>
<evidence type="ECO:0000256" key="8">
    <source>
        <dbReference type="ARBA" id="ARBA00022729"/>
    </source>
</evidence>
<dbReference type="Gene3D" id="2.10.220.10">
    <property type="entry name" value="Hormone Receptor, Insulin-like Growth Factor Receptor 1, Chain A, domain 2"/>
    <property type="match status" value="3"/>
</dbReference>
<keyword evidence="4" id="KW-1003">Cell membrane</keyword>
<evidence type="ECO:0000256" key="7">
    <source>
        <dbReference type="ARBA" id="ARBA00022692"/>
    </source>
</evidence>
<evidence type="ECO:0000256" key="19">
    <source>
        <dbReference type="ARBA" id="ARBA00023170"/>
    </source>
</evidence>
<keyword evidence="6" id="KW-0808">Transferase</keyword>
<dbReference type="GO" id="GO:0009925">
    <property type="term" value="C:basal plasma membrane"/>
    <property type="evidence" value="ECO:0007669"/>
    <property type="project" value="TreeGrafter"/>
</dbReference>
<keyword evidence="7 24" id="KW-0812">Transmembrane</keyword>
<evidence type="ECO:0000256" key="2">
    <source>
        <dbReference type="ARBA" id="ARBA00004251"/>
    </source>
</evidence>
<proteinExistence type="predicted"/>
<feature type="signal peptide" evidence="25">
    <location>
        <begin position="1"/>
        <end position="25"/>
    </location>
</feature>
<reference evidence="27" key="1">
    <citation type="submission" date="2025-08" db="UniProtKB">
        <authorList>
            <consortium name="Ensembl"/>
        </authorList>
    </citation>
    <scope>IDENTIFICATION</scope>
</reference>
<dbReference type="GO" id="GO:0005524">
    <property type="term" value="F:ATP binding"/>
    <property type="evidence" value="ECO:0007669"/>
    <property type="project" value="UniProtKB-KW"/>
</dbReference>
<dbReference type="SUPFAM" id="SSF52058">
    <property type="entry name" value="L domain-like"/>
    <property type="match status" value="2"/>
</dbReference>
<dbReference type="InterPro" id="IPR001245">
    <property type="entry name" value="Ser-Thr/Tyr_kinase_cat_dom"/>
</dbReference>
<feature type="region of interest" description="Disordered" evidence="23">
    <location>
        <begin position="1237"/>
        <end position="1258"/>
    </location>
</feature>
<dbReference type="Gene3D" id="3.80.20.20">
    <property type="entry name" value="Receptor L-domain"/>
    <property type="match status" value="2"/>
</dbReference>
<evidence type="ECO:0000256" key="13">
    <source>
        <dbReference type="ARBA" id="ARBA00023015"/>
    </source>
</evidence>
<dbReference type="InterPro" id="IPR044912">
    <property type="entry name" value="Egfr_JX_dom"/>
</dbReference>
<dbReference type="InterPro" id="IPR008266">
    <property type="entry name" value="Tyr_kinase_AS"/>
</dbReference>
<evidence type="ECO:0000256" key="23">
    <source>
        <dbReference type="SAM" id="MobiDB-lite"/>
    </source>
</evidence>
<dbReference type="Proteomes" id="UP000694388">
    <property type="component" value="Unplaced"/>
</dbReference>
<evidence type="ECO:0000256" key="3">
    <source>
        <dbReference type="ARBA" id="ARBA00011902"/>
    </source>
</evidence>
<dbReference type="SMART" id="SM00219">
    <property type="entry name" value="TyrKc"/>
    <property type="match status" value="1"/>
</dbReference>
<evidence type="ECO:0000256" key="20">
    <source>
        <dbReference type="ARBA" id="ARBA00023180"/>
    </source>
</evidence>
<keyword evidence="5" id="KW-0597">Phosphoprotein</keyword>
<evidence type="ECO:0000256" key="16">
    <source>
        <dbReference type="ARBA" id="ARBA00023157"/>
    </source>
</evidence>
<evidence type="ECO:0000256" key="25">
    <source>
        <dbReference type="SAM" id="SignalP"/>
    </source>
</evidence>
<feature type="chain" id="PRO_5034011238" description="receptor protein-tyrosine kinase" evidence="25">
    <location>
        <begin position="26"/>
        <end position="1349"/>
    </location>
</feature>
<keyword evidence="18" id="KW-0804">Transcription</keyword>
<dbReference type="Pfam" id="PF14843">
    <property type="entry name" value="GF_recep_IV"/>
    <property type="match status" value="1"/>
</dbReference>
<dbReference type="FunFam" id="2.10.220.10:FF:000002">
    <property type="entry name" value="Receptor protein-tyrosine kinase"/>
    <property type="match status" value="1"/>
</dbReference>
<evidence type="ECO:0000256" key="11">
    <source>
        <dbReference type="ARBA" id="ARBA00022840"/>
    </source>
</evidence>
<dbReference type="InterPro" id="IPR006211">
    <property type="entry name" value="Furin-like_Cys-rich_dom"/>
</dbReference>
<evidence type="ECO:0000259" key="26">
    <source>
        <dbReference type="PROSITE" id="PS50011"/>
    </source>
</evidence>
<keyword evidence="9" id="KW-0547">Nucleotide-binding</keyword>
<dbReference type="Pfam" id="PF07714">
    <property type="entry name" value="PK_Tyr_Ser-Thr"/>
    <property type="match status" value="1"/>
</dbReference>
<dbReference type="InterPro" id="IPR036941">
    <property type="entry name" value="Rcpt_L-dom_sf"/>
</dbReference>
<keyword evidence="14 24" id="KW-0472">Membrane</keyword>
<evidence type="ECO:0000256" key="9">
    <source>
        <dbReference type="ARBA" id="ARBA00022741"/>
    </source>
</evidence>
<dbReference type="InterPro" id="IPR011009">
    <property type="entry name" value="Kinase-like_dom_sf"/>
</dbReference>
<dbReference type="FunFam" id="2.10.220.10:FF:000001">
    <property type="entry name" value="Receptor protein-tyrosine kinase"/>
    <property type="match status" value="1"/>
</dbReference>
<dbReference type="CDD" id="cd00064">
    <property type="entry name" value="FU"/>
    <property type="match status" value="3"/>
</dbReference>
<feature type="domain" description="Protein kinase" evidence="26">
    <location>
        <begin position="663"/>
        <end position="943"/>
    </location>
</feature>
<sequence length="1349" mass="151405">MRSFRVRHLSLSLPLLCVLVLGSFAQRDCDGTENKLSLLGSVEKQYNTLVTTYANCEIVMGNLEITYIRNGSDLSFLKTIREVSGYVLIALNEVDYIPLDNLQLIRGMELYDEHFALTVLLNYNKTNPEQKLGLRELRLSSLTEILRGAVQIKGNDFLCHVDTIDWGDMLNPNNKENFSNELDFIKNPMCPPCHKDCSKHKSCWGSSSPDHCQKFTLSICAKQCDGRCHGPDANQCCHQHCASGCRGPLDTNCFACRVFNDSGACVERCPLPVFYKPSHFQLEANPDVKYSYGSRCVKECPKNFVVDYNSCVRSCPDNKTEAADENGVKQCKPCQEDICPKVCDGIGFGDLIEDETVNSQNIHLFANCTTISGNLIFLQTGILGDRYYNISRLEPSKLQVFHTVKEITGFLNIEAWPQNMTDLRVLENVMTIRGRDNRNDYSFLISNIGHLKAFKLQSLQEISEGSVYIKRNPNLCYQTTVNWTRILRSPQQKVFSDPPNKTCATQGHVCHQLCSDEGCWGEGPDQCLSCKAFRRLRTCVEACHLYEGEPREFENGSSCVPCHSECLQFNNTLTCFGQGSMNCSQCRHYKEGPHCVEECPEGMPGARGELIYKYPDHNNVCQPCHPNCTQRCYGPTLNDCKDLSYLQSNRMSMVVASIVSALFAMFALILTLFMARKHKRRQRKRTLQKYVEDEGIWLPEGRTVKIAVAIKVLKEAASPKANKEIMDEAYVMATIDHPHLVRLLGICLTSPVQLVTQLMPHGCLLNYVRVNHDAIGSQLLLNWCVQIAKGMLYLEERRLVHRDLAARNVLVKAPNHVKITDFGLARLLDIHEQEYLAEGGKLPIKWMSLESIQFRKFTHQSDIWSYGVTVWELMTFGGKPYDGIAARDIPDLLEKGERLPQPPICTIDVYMIMVKCWMIDADARPKFSELAADFSKMARDPFRYLVIKGDQPVDLPSPSEGKMFKNVLDSVDVGSLSDSEEFGAPRPFILMPPPSSRRGTGNTGNHSPPPPYTPMRGATTQGLVSTLPPVTNPWVQRRTPHRQHSGNLGVTSLPGGLSQFSKFSPVSWASGTGMRYTRDPTMPLELDSPDSPDGDCYVLPISSKGDSNQLINGNLGPPRPSHLTLEGPEYESLMAASTPSPSPEWKYNNTTLPAENGSSFYKQDENSYRWKTSDIHTAVPVPEPNQERVEGPAEGHYLVPRAPRTKEVYQVQDFGESGNMEEGGVDEEDVNVKVYEEEEDEGVYLTPQRPTSLESGSEEAREQQYMEMEVAGKVGRRVWPMEATRPTADENGNRFEAPSSDEALDEELNEKVTGWEATLQAGLPNQQMQLKGHGIFPGREKVIRLTSLV</sequence>
<dbReference type="GO" id="GO:0008284">
    <property type="term" value="P:positive regulation of cell population proliferation"/>
    <property type="evidence" value="ECO:0007669"/>
    <property type="project" value="TreeGrafter"/>
</dbReference>
<evidence type="ECO:0000256" key="17">
    <source>
        <dbReference type="ARBA" id="ARBA00023159"/>
    </source>
</evidence>
<evidence type="ECO:0000313" key="28">
    <source>
        <dbReference type="Proteomes" id="UP000694388"/>
    </source>
</evidence>
<keyword evidence="10" id="KW-0418">Kinase</keyword>
<dbReference type="PANTHER" id="PTHR24416">
    <property type="entry name" value="TYROSINE-PROTEIN KINASE RECEPTOR"/>
    <property type="match status" value="1"/>
</dbReference>
<dbReference type="GO" id="GO:0043235">
    <property type="term" value="C:receptor complex"/>
    <property type="evidence" value="ECO:0007669"/>
    <property type="project" value="TreeGrafter"/>
</dbReference>
<dbReference type="PROSITE" id="PS00109">
    <property type="entry name" value="PROTEIN_KINASE_TYR"/>
    <property type="match status" value="1"/>
</dbReference>
<dbReference type="InterPro" id="IPR020635">
    <property type="entry name" value="Tyr_kinase_cat_dom"/>
</dbReference>
<dbReference type="Gene3D" id="1.10.510.10">
    <property type="entry name" value="Transferase(Phosphotransferase) domain 1"/>
    <property type="match status" value="1"/>
</dbReference>
<keyword evidence="16" id="KW-1015">Disulfide bond</keyword>
<dbReference type="GO" id="GO:0023056">
    <property type="term" value="P:positive regulation of signaling"/>
    <property type="evidence" value="ECO:0007669"/>
    <property type="project" value="UniProtKB-ARBA"/>
</dbReference>
<keyword evidence="19" id="KW-0675">Receptor</keyword>
<dbReference type="PANTHER" id="PTHR24416:SF90">
    <property type="entry name" value="RECEPTOR TYROSINE-PROTEIN KINASE ERBB-4"/>
    <property type="match status" value="1"/>
</dbReference>
<dbReference type="FunFam" id="3.80.20.20:FF:000004">
    <property type="entry name" value="Receptor protein-tyrosine kinase"/>
    <property type="match status" value="1"/>
</dbReference>
<dbReference type="PRINTS" id="PR00109">
    <property type="entry name" value="TYRKINASE"/>
</dbReference>
<dbReference type="Pfam" id="PF01030">
    <property type="entry name" value="Recep_L_domain"/>
    <property type="match status" value="2"/>
</dbReference>
<keyword evidence="8 25" id="KW-0732">Signal</keyword>
<dbReference type="GeneTree" id="ENSGT00940000154695"/>
<comment type="subcellular location">
    <subcellularLocation>
        <location evidence="2">Cell membrane</location>
        <topology evidence="2">Single-pass type I membrane protein</topology>
    </subcellularLocation>
    <subcellularLocation>
        <location evidence="1">Nucleus</location>
    </subcellularLocation>
</comment>
<evidence type="ECO:0000256" key="12">
    <source>
        <dbReference type="ARBA" id="ARBA00022989"/>
    </source>
</evidence>
<dbReference type="InterPro" id="IPR032778">
    <property type="entry name" value="GF_recep_IV"/>
</dbReference>
<evidence type="ECO:0000256" key="5">
    <source>
        <dbReference type="ARBA" id="ARBA00022553"/>
    </source>
</evidence>
<evidence type="ECO:0000256" key="4">
    <source>
        <dbReference type="ARBA" id="ARBA00022475"/>
    </source>
</evidence>
<dbReference type="FunFam" id="1.10.510.10:FF:002828">
    <property type="entry name" value="Receptor tyrosine-protein kinase erbB-2"/>
    <property type="match status" value="1"/>
</dbReference>
<protein>
    <recommendedName>
        <fullName evidence="3">receptor protein-tyrosine kinase</fullName>
        <ecNumber evidence="3">2.7.10.1</ecNumber>
    </recommendedName>
</protein>
<dbReference type="EC" id="2.7.10.1" evidence="3"/>
<dbReference type="SMART" id="SM00261">
    <property type="entry name" value="FU"/>
    <property type="match status" value="5"/>
</dbReference>
<dbReference type="GO" id="GO:0022008">
    <property type="term" value="P:neurogenesis"/>
    <property type="evidence" value="ECO:0007669"/>
    <property type="project" value="TreeGrafter"/>
</dbReference>
<dbReference type="GO" id="GO:0038127">
    <property type="term" value="P:ERBB signaling pathway"/>
    <property type="evidence" value="ECO:0007669"/>
    <property type="project" value="UniProtKB-ARBA"/>
</dbReference>
<dbReference type="SUPFAM" id="SSF56112">
    <property type="entry name" value="Protein kinase-like (PK-like)"/>
    <property type="match status" value="1"/>
</dbReference>
<reference evidence="27" key="2">
    <citation type="submission" date="2025-09" db="UniProtKB">
        <authorList>
            <consortium name="Ensembl"/>
        </authorList>
    </citation>
    <scope>IDENTIFICATION</scope>
</reference>
<feature type="transmembrane region" description="Helical" evidence="24">
    <location>
        <begin position="651"/>
        <end position="675"/>
    </location>
</feature>
<dbReference type="InterPro" id="IPR000494">
    <property type="entry name" value="Rcpt_L-dom"/>
</dbReference>
<dbReference type="Pfam" id="PF00757">
    <property type="entry name" value="Furin-like"/>
    <property type="match status" value="1"/>
</dbReference>
<evidence type="ECO:0000256" key="10">
    <source>
        <dbReference type="ARBA" id="ARBA00022777"/>
    </source>
</evidence>
<evidence type="ECO:0000256" key="15">
    <source>
        <dbReference type="ARBA" id="ARBA00023137"/>
    </source>
</evidence>
<dbReference type="InterPro" id="IPR050122">
    <property type="entry name" value="RTK"/>
</dbReference>
<dbReference type="Gene3D" id="6.10.250.2930">
    <property type="match status" value="1"/>
</dbReference>
<dbReference type="GO" id="GO:0005634">
    <property type="term" value="C:nucleus"/>
    <property type="evidence" value="ECO:0007669"/>
    <property type="project" value="UniProtKB-SubCell"/>
</dbReference>
<dbReference type="SUPFAM" id="SSF57184">
    <property type="entry name" value="Growth factor receptor domain"/>
    <property type="match status" value="2"/>
</dbReference>
<keyword evidence="28" id="KW-1185">Reference proteome</keyword>
<keyword evidence="13" id="KW-0805">Transcription regulation</keyword>
<dbReference type="PROSITE" id="PS50011">
    <property type="entry name" value="PROTEIN_KINASE_DOM"/>
    <property type="match status" value="1"/>
</dbReference>
<evidence type="ECO:0000256" key="24">
    <source>
        <dbReference type="SAM" id="Phobius"/>
    </source>
</evidence>
<keyword evidence="21" id="KW-0539">Nucleus</keyword>
<dbReference type="Gene3D" id="3.30.200.20">
    <property type="entry name" value="Phosphorylase Kinase, domain 1"/>
    <property type="match status" value="1"/>
</dbReference>
<dbReference type="Ensembl" id="ENSEBUT00000022023.1">
    <property type="protein sequence ID" value="ENSEBUP00000021448.1"/>
    <property type="gene ID" value="ENSEBUG00000013222.1"/>
</dbReference>
<dbReference type="GO" id="GO:0004714">
    <property type="term" value="F:transmembrane receptor protein tyrosine kinase activity"/>
    <property type="evidence" value="ECO:0007669"/>
    <property type="project" value="UniProtKB-EC"/>
</dbReference>
<dbReference type="GO" id="GO:0010647">
    <property type="term" value="P:positive regulation of cell communication"/>
    <property type="evidence" value="ECO:0007669"/>
    <property type="project" value="UniProtKB-ARBA"/>
</dbReference>
<evidence type="ECO:0000256" key="6">
    <source>
        <dbReference type="ARBA" id="ARBA00022679"/>
    </source>
</evidence>
<dbReference type="CDD" id="cd05057">
    <property type="entry name" value="PTKc_EGFR_like"/>
    <property type="match status" value="1"/>
</dbReference>
<comment type="catalytic activity">
    <reaction evidence="22">
        <text>L-tyrosyl-[protein] + ATP = O-phospho-L-tyrosyl-[protein] + ADP + H(+)</text>
        <dbReference type="Rhea" id="RHEA:10596"/>
        <dbReference type="Rhea" id="RHEA-COMP:10136"/>
        <dbReference type="Rhea" id="RHEA-COMP:20101"/>
        <dbReference type="ChEBI" id="CHEBI:15378"/>
        <dbReference type="ChEBI" id="CHEBI:30616"/>
        <dbReference type="ChEBI" id="CHEBI:46858"/>
        <dbReference type="ChEBI" id="CHEBI:61978"/>
        <dbReference type="ChEBI" id="CHEBI:456216"/>
        <dbReference type="EC" id="2.7.10.1"/>
    </reaction>
</comment>
<evidence type="ECO:0000256" key="14">
    <source>
        <dbReference type="ARBA" id="ARBA00023136"/>
    </source>
</evidence>
<feature type="region of interest" description="Disordered" evidence="23">
    <location>
        <begin position="983"/>
        <end position="1019"/>
    </location>
</feature>
<keyword evidence="17" id="KW-0010">Activator</keyword>
<keyword evidence="15" id="KW-0829">Tyrosine-protein kinase</keyword>
<accession>A0A8C4QW35</accession>
<evidence type="ECO:0000256" key="22">
    <source>
        <dbReference type="ARBA" id="ARBA00051243"/>
    </source>
</evidence>
<dbReference type="InterPro" id="IPR009030">
    <property type="entry name" value="Growth_fac_rcpt_cys_sf"/>
</dbReference>
<dbReference type="InterPro" id="IPR006212">
    <property type="entry name" value="Furin_repeat"/>
</dbReference>
<evidence type="ECO:0000313" key="27">
    <source>
        <dbReference type="Ensembl" id="ENSEBUP00000021448.1"/>
    </source>
</evidence>